<dbReference type="RefSeq" id="WP_121918538.1">
    <property type="nucleotide sequence ID" value="NZ_REFV01000019.1"/>
</dbReference>
<keyword evidence="1" id="KW-0732">Signal</keyword>
<evidence type="ECO:0008006" key="4">
    <source>
        <dbReference type="Google" id="ProtNLM"/>
    </source>
</evidence>
<evidence type="ECO:0000313" key="3">
    <source>
        <dbReference type="Proteomes" id="UP000281985"/>
    </source>
</evidence>
<evidence type="ECO:0000256" key="1">
    <source>
        <dbReference type="SAM" id="SignalP"/>
    </source>
</evidence>
<protein>
    <recommendedName>
        <fullName evidence="4">DUF4280 domain-containing protein</fullName>
    </recommendedName>
</protein>
<keyword evidence="3" id="KW-1185">Reference proteome</keyword>
<feature type="signal peptide" evidence="1">
    <location>
        <begin position="1"/>
        <end position="21"/>
    </location>
</feature>
<proteinExistence type="predicted"/>
<dbReference type="AlphaFoldDB" id="A0A3M0FUE1"/>
<sequence length="129" mass="13441">MKTLKTMMVLCMLGFASNAMGQSVCNFTTECQFHVQLKIKSTGAPCGDTAGVMEIGVGVMGCEPLSIPPGFEIVQATIMNGADMIPLATLQPAPAPCDFGLPNSTILVEPCGGNIIDISFEGESILISL</sequence>
<evidence type="ECO:0000313" key="2">
    <source>
        <dbReference type="EMBL" id="RMB56271.1"/>
    </source>
</evidence>
<comment type="caution">
    <text evidence="2">The sequence shown here is derived from an EMBL/GenBank/DDBJ whole genome shotgun (WGS) entry which is preliminary data.</text>
</comment>
<organism evidence="2 3">
    <name type="scientific">Dokdonia sinensis</name>
    <dbReference type="NCBI Taxonomy" id="2479847"/>
    <lineage>
        <taxon>Bacteria</taxon>
        <taxon>Pseudomonadati</taxon>
        <taxon>Bacteroidota</taxon>
        <taxon>Flavobacteriia</taxon>
        <taxon>Flavobacteriales</taxon>
        <taxon>Flavobacteriaceae</taxon>
        <taxon>Dokdonia</taxon>
    </lineage>
</organism>
<feature type="chain" id="PRO_5018221426" description="DUF4280 domain-containing protein" evidence="1">
    <location>
        <begin position="22"/>
        <end position="129"/>
    </location>
</feature>
<dbReference type="EMBL" id="REFV01000019">
    <property type="protein sequence ID" value="RMB56271.1"/>
    <property type="molecule type" value="Genomic_DNA"/>
</dbReference>
<gene>
    <name evidence="2" type="ORF">EAX61_15035</name>
</gene>
<reference evidence="2 3" key="1">
    <citation type="submission" date="2018-10" db="EMBL/GenBank/DDBJ databases">
        <title>Dokdonia luteus sp. nov., isolated from sea water.</title>
        <authorList>
            <person name="Zhou L.Y."/>
            <person name="Du Z.J."/>
        </authorList>
    </citation>
    <scope>NUCLEOTIDE SEQUENCE [LARGE SCALE GENOMIC DNA]</scope>
    <source>
        <strain evidence="2 3">SH27</strain>
    </source>
</reference>
<dbReference type="Proteomes" id="UP000281985">
    <property type="component" value="Unassembled WGS sequence"/>
</dbReference>
<accession>A0A3M0FUE1</accession>
<name>A0A3M0FUE1_9FLAO</name>